<protein>
    <submittedName>
        <fullName evidence="1">Uncharacterized protein</fullName>
    </submittedName>
</protein>
<keyword evidence="2" id="KW-1185">Reference proteome</keyword>
<reference evidence="1 2" key="1">
    <citation type="journal article" date="2012" name="J. Bacteriol.">
        <title>Genome Sequence of the Filamentous Bacterium Fibrisoma limi BUZ 3T.</title>
        <authorList>
            <person name="Filippini M."/>
            <person name="Qi W."/>
            <person name="Jaenicke S."/>
            <person name="Goesmann A."/>
            <person name="Smits T.H."/>
            <person name="Bagheri H.C."/>
        </authorList>
    </citation>
    <scope>NUCLEOTIDE SEQUENCE [LARGE SCALE GENOMIC DNA]</scope>
    <source>
        <strain evidence="2">BUZ 3T</strain>
    </source>
</reference>
<gene>
    <name evidence="1" type="ORF">BN8_00396</name>
</gene>
<proteinExistence type="predicted"/>
<sequence length="35" mass="3943">MAEPMKPVAPVTNTRIVVNELVVDRMRTILYLQSG</sequence>
<comment type="caution">
    <text evidence="1">The sequence shown here is derived from an EMBL/GenBank/DDBJ whole genome shotgun (WGS) entry which is preliminary data.</text>
</comment>
<dbReference type="EMBL" id="CAIT01000004">
    <property type="protein sequence ID" value="CCH51470.1"/>
    <property type="molecule type" value="Genomic_DNA"/>
</dbReference>
<evidence type="ECO:0000313" key="2">
    <source>
        <dbReference type="Proteomes" id="UP000009309"/>
    </source>
</evidence>
<accession>I2GC46</accession>
<organism evidence="1 2">
    <name type="scientific">Fibrisoma limi BUZ 3</name>
    <dbReference type="NCBI Taxonomy" id="1185876"/>
    <lineage>
        <taxon>Bacteria</taxon>
        <taxon>Pseudomonadati</taxon>
        <taxon>Bacteroidota</taxon>
        <taxon>Cytophagia</taxon>
        <taxon>Cytophagales</taxon>
        <taxon>Spirosomataceae</taxon>
        <taxon>Fibrisoma</taxon>
    </lineage>
</organism>
<dbReference type="AlphaFoldDB" id="I2GC46"/>
<evidence type="ECO:0000313" key="1">
    <source>
        <dbReference type="EMBL" id="CCH51470.1"/>
    </source>
</evidence>
<dbReference type="Proteomes" id="UP000009309">
    <property type="component" value="Unassembled WGS sequence"/>
</dbReference>
<name>I2GC46_9BACT</name>